<name>A0A1H7BVJ1_9ACTN</name>
<dbReference type="AlphaFoldDB" id="A0A1H7BVJ1"/>
<evidence type="ECO:0000313" key="3">
    <source>
        <dbReference type="Proteomes" id="UP000198707"/>
    </source>
</evidence>
<dbReference type="Proteomes" id="UP000198707">
    <property type="component" value="Unassembled WGS sequence"/>
</dbReference>
<protein>
    <submittedName>
        <fullName evidence="2">Uncharacterized protein</fullName>
    </submittedName>
</protein>
<keyword evidence="3" id="KW-1185">Reference proteome</keyword>
<evidence type="ECO:0000256" key="1">
    <source>
        <dbReference type="SAM" id="MobiDB-lite"/>
    </source>
</evidence>
<accession>A0A1H7BVJ1</accession>
<dbReference type="EMBL" id="FNYV01000008">
    <property type="protein sequence ID" value="SEJ81579.1"/>
    <property type="molecule type" value="Genomic_DNA"/>
</dbReference>
<reference evidence="3" key="1">
    <citation type="submission" date="2016-10" db="EMBL/GenBank/DDBJ databases">
        <authorList>
            <person name="Varghese N."/>
            <person name="Submissions S."/>
        </authorList>
    </citation>
    <scope>NUCLEOTIDE SEQUENCE [LARGE SCALE GENOMIC DNA]</scope>
    <source>
        <strain evidence="3">CGMCC 4.7038</strain>
    </source>
</reference>
<organism evidence="2 3">
    <name type="scientific">Micromonospora phaseoli</name>
    <dbReference type="NCBI Taxonomy" id="1144548"/>
    <lineage>
        <taxon>Bacteria</taxon>
        <taxon>Bacillati</taxon>
        <taxon>Actinomycetota</taxon>
        <taxon>Actinomycetes</taxon>
        <taxon>Micromonosporales</taxon>
        <taxon>Micromonosporaceae</taxon>
        <taxon>Micromonospora</taxon>
    </lineage>
</organism>
<evidence type="ECO:0000313" key="2">
    <source>
        <dbReference type="EMBL" id="SEJ81579.1"/>
    </source>
</evidence>
<feature type="region of interest" description="Disordered" evidence="1">
    <location>
        <begin position="76"/>
        <end position="101"/>
    </location>
</feature>
<sequence length="101" mass="11088">MLILATVIDVLASRRLASWIRIAARKRPGDIPVIRRNSREKWYLLNIATLASSSIVSGSPSLSRIVHNARLTATSPINIESPGGPVERSSGAHMMRRRSAM</sequence>
<proteinExistence type="predicted"/>
<gene>
    <name evidence="2" type="ORF">SAMN05443287_10859</name>
</gene>